<organism evidence="1 2">
    <name type="scientific">Ramlibacter agri</name>
    <dbReference type="NCBI Taxonomy" id="2728837"/>
    <lineage>
        <taxon>Bacteria</taxon>
        <taxon>Pseudomonadati</taxon>
        <taxon>Pseudomonadota</taxon>
        <taxon>Betaproteobacteria</taxon>
        <taxon>Burkholderiales</taxon>
        <taxon>Comamonadaceae</taxon>
        <taxon>Ramlibacter</taxon>
    </lineage>
</organism>
<dbReference type="Pfam" id="PF02585">
    <property type="entry name" value="PIG-L"/>
    <property type="match status" value="1"/>
</dbReference>
<dbReference type="PANTHER" id="PTHR12993:SF11">
    <property type="entry name" value="N-ACETYLGLUCOSAMINYL-PHOSPHATIDYLINOSITOL DE-N-ACETYLASE"/>
    <property type="match status" value="1"/>
</dbReference>
<sequence length="222" mass="24502">MTTRTLVVAPHPDDEILGCGGTLLRRRAEGGEVDWLLVTGMSVAAGWPAERVRQRDEEIARAASMVGFRKVVQLGLPPTRLDAAPLGDLVGRIGDVIRDCQPDEIFVPSPADVHSDHRVVFDAVSSCTKWFRYPSVRRVLAYEALSETDFALHPDIAFRPNVFVDISGQLERKLEILRVYASEFAPHPFPRSEEAVRALALLRGAASGFAAAEAFQLLRERS</sequence>
<evidence type="ECO:0000313" key="2">
    <source>
        <dbReference type="Proteomes" id="UP000541185"/>
    </source>
</evidence>
<reference evidence="1 2" key="1">
    <citation type="submission" date="2020-04" db="EMBL/GenBank/DDBJ databases">
        <title>Ramlibacter sp. G-1-2-2 isolated from soil.</title>
        <authorList>
            <person name="Dahal R.H."/>
        </authorList>
    </citation>
    <scope>NUCLEOTIDE SEQUENCE [LARGE SCALE GENOMIC DNA]</scope>
    <source>
        <strain evidence="1 2">G-1-2-2</strain>
    </source>
</reference>
<gene>
    <name evidence="1" type="ORF">HHL11_24235</name>
</gene>
<protein>
    <submittedName>
        <fullName evidence="1">PIG-L family deacetylase</fullName>
    </submittedName>
</protein>
<dbReference type="InterPro" id="IPR003737">
    <property type="entry name" value="GlcNAc_PI_deacetylase-related"/>
</dbReference>
<dbReference type="RefSeq" id="WP_169421119.1">
    <property type="nucleotide sequence ID" value="NZ_JABBFX010000002.1"/>
</dbReference>
<dbReference type="SUPFAM" id="SSF102588">
    <property type="entry name" value="LmbE-like"/>
    <property type="match status" value="1"/>
</dbReference>
<accession>A0A848H7A3</accession>
<dbReference type="EMBL" id="JABBFX010000002">
    <property type="protein sequence ID" value="NML46876.1"/>
    <property type="molecule type" value="Genomic_DNA"/>
</dbReference>
<dbReference type="GO" id="GO:0016811">
    <property type="term" value="F:hydrolase activity, acting on carbon-nitrogen (but not peptide) bonds, in linear amides"/>
    <property type="evidence" value="ECO:0007669"/>
    <property type="project" value="TreeGrafter"/>
</dbReference>
<dbReference type="Gene3D" id="3.40.50.10320">
    <property type="entry name" value="LmbE-like"/>
    <property type="match status" value="1"/>
</dbReference>
<dbReference type="AlphaFoldDB" id="A0A848H7A3"/>
<proteinExistence type="predicted"/>
<comment type="caution">
    <text evidence="1">The sequence shown here is derived from an EMBL/GenBank/DDBJ whole genome shotgun (WGS) entry which is preliminary data.</text>
</comment>
<evidence type="ECO:0000313" key="1">
    <source>
        <dbReference type="EMBL" id="NML46876.1"/>
    </source>
</evidence>
<dbReference type="Proteomes" id="UP000541185">
    <property type="component" value="Unassembled WGS sequence"/>
</dbReference>
<name>A0A848H7A3_9BURK</name>
<dbReference type="InterPro" id="IPR024078">
    <property type="entry name" value="LmbE-like_dom_sf"/>
</dbReference>
<dbReference type="PANTHER" id="PTHR12993">
    <property type="entry name" value="N-ACETYLGLUCOSAMINYL-PHOSPHATIDYLINOSITOL DE-N-ACETYLASE-RELATED"/>
    <property type="match status" value="1"/>
</dbReference>
<keyword evidence="2" id="KW-1185">Reference proteome</keyword>